<dbReference type="Proteomes" id="UP000028839">
    <property type="component" value="Unassembled WGS sequence"/>
</dbReference>
<feature type="domain" description="FlgD Tudor-like" evidence="7">
    <location>
        <begin position="87"/>
        <end position="223"/>
    </location>
</feature>
<evidence type="ECO:0000313" key="8">
    <source>
        <dbReference type="EMBL" id="KFI18635.1"/>
    </source>
</evidence>
<evidence type="ECO:0000256" key="1">
    <source>
        <dbReference type="ARBA" id="ARBA00010577"/>
    </source>
</evidence>
<keyword evidence="8" id="KW-0969">Cilium</keyword>
<evidence type="ECO:0000259" key="6">
    <source>
        <dbReference type="Pfam" id="PF13860"/>
    </source>
</evidence>
<evidence type="ECO:0000256" key="5">
    <source>
        <dbReference type="RuleBase" id="RU362076"/>
    </source>
</evidence>
<keyword evidence="3 5" id="KW-1005">Bacterial flagellum biogenesis</keyword>
<name>A0A0E2Z506_9GAMM</name>
<dbReference type="HOGENOM" id="CLU_047535_0_2_6"/>
<dbReference type="Pfam" id="PF13861">
    <property type="entry name" value="FLgD_tudor"/>
    <property type="match status" value="1"/>
</dbReference>
<reference evidence="8 9" key="1">
    <citation type="submission" date="2014-07" db="EMBL/GenBank/DDBJ databases">
        <title>Comparative analysis of Nitrosococcus oceani genome inventories of strains from Pacific and Atlantic gyres.</title>
        <authorList>
            <person name="Lim C.K."/>
            <person name="Wang L."/>
            <person name="Sayavedra-Soto L.A."/>
            <person name="Klotz M.G."/>
        </authorList>
    </citation>
    <scope>NUCLEOTIDE SEQUENCE [LARGE SCALE GENOMIC DNA]</scope>
    <source>
        <strain evidence="8 9">C-27</strain>
    </source>
</reference>
<dbReference type="Pfam" id="PF13860">
    <property type="entry name" value="FlgD_ig"/>
    <property type="match status" value="1"/>
</dbReference>
<proteinExistence type="inferred from homology"/>
<evidence type="ECO:0000259" key="7">
    <source>
        <dbReference type="Pfam" id="PF13861"/>
    </source>
</evidence>
<dbReference type="Gene3D" id="2.30.30.910">
    <property type="match status" value="1"/>
</dbReference>
<dbReference type="InterPro" id="IPR025965">
    <property type="entry name" value="FlgD/Vpr_Ig-like"/>
</dbReference>
<evidence type="ECO:0000256" key="4">
    <source>
        <dbReference type="ARBA" id="ARBA00024746"/>
    </source>
</evidence>
<comment type="caution">
    <text evidence="8">The sequence shown here is derived from an EMBL/GenBank/DDBJ whole genome shotgun (WGS) entry which is preliminary data.</text>
</comment>
<dbReference type="EMBL" id="JPGN01000075">
    <property type="protein sequence ID" value="KFI18635.1"/>
    <property type="molecule type" value="Genomic_DNA"/>
</dbReference>
<comment type="similarity">
    <text evidence="1 5">Belongs to the FlgD family.</text>
</comment>
<keyword evidence="8" id="KW-0282">Flagellum</keyword>
<feature type="domain" description="FlgD/Vpr Ig-like" evidence="6">
    <location>
        <begin position="111"/>
        <end position="180"/>
    </location>
</feature>
<dbReference type="OrthoDB" id="9785233at2"/>
<keyword evidence="8" id="KW-0966">Cell projection</keyword>
<comment type="function">
    <text evidence="4 5">Required for flagellar hook formation. May act as a scaffolding protein.</text>
</comment>
<evidence type="ECO:0000256" key="3">
    <source>
        <dbReference type="ARBA" id="ARBA00022795"/>
    </source>
</evidence>
<dbReference type="Gene3D" id="2.60.40.4070">
    <property type="match status" value="1"/>
</dbReference>
<protein>
    <recommendedName>
        <fullName evidence="2 5">Basal-body rod modification protein FlgD</fullName>
    </recommendedName>
</protein>
<dbReference type="InterPro" id="IPR025963">
    <property type="entry name" value="FLgD_Tudor"/>
</dbReference>
<dbReference type="InterPro" id="IPR005648">
    <property type="entry name" value="FlgD"/>
</dbReference>
<dbReference type="GO" id="GO:0044781">
    <property type="term" value="P:bacterial-type flagellum organization"/>
    <property type="evidence" value="ECO:0007669"/>
    <property type="project" value="UniProtKB-UniRule"/>
</dbReference>
<dbReference type="AlphaFoldDB" id="A0A0E2Z506"/>
<gene>
    <name evidence="8" type="ORF">IB75_12660</name>
</gene>
<evidence type="ECO:0000256" key="2">
    <source>
        <dbReference type="ARBA" id="ARBA00016013"/>
    </source>
</evidence>
<sequence>MVTATPSSSEIYKDLGLVRPPDKKAQNTELGLEQFLKLMTAQLSNQDPFEPMDNSTFLSQVAQFGTVKGIQDLQASFQEVSGSLQSNQALQASGLVGRSVLVPSAESSLEAGGSIRGAVELPSGVASPQLKIFDQAGQLVRTVDLGADQTGTVQFTWDGFKEDGTPATPGRYQFKVEGVTEGGAQGFPTFAAVRVDSVVIGEGSEGLTLNLAGQGSVPFSQIKQIL</sequence>
<accession>A0A0E2Z506</accession>
<evidence type="ECO:0000313" key="9">
    <source>
        <dbReference type="Proteomes" id="UP000028839"/>
    </source>
</evidence>
<organism evidence="8 9">
    <name type="scientific">Nitrosococcus oceani C-27</name>
    <dbReference type="NCBI Taxonomy" id="314279"/>
    <lineage>
        <taxon>Bacteria</taxon>
        <taxon>Pseudomonadati</taxon>
        <taxon>Pseudomonadota</taxon>
        <taxon>Gammaproteobacteria</taxon>
        <taxon>Chromatiales</taxon>
        <taxon>Chromatiaceae</taxon>
        <taxon>Nitrosococcus</taxon>
    </lineage>
</organism>
<dbReference type="Pfam" id="PF03963">
    <property type="entry name" value="FlgD"/>
    <property type="match status" value="1"/>
</dbReference>